<dbReference type="EMBL" id="PRKW01000007">
    <property type="protein sequence ID" value="PPB47931.1"/>
    <property type="molecule type" value="Genomic_DNA"/>
</dbReference>
<proteinExistence type="inferred from homology"/>
<feature type="transmembrane region" description="Helical" evidence="9">
    <location>
        <begin position="53"/>
        <end position="73"/>
    </location>
</feature>
<feature type="compositionally biased region" description="Basic and acidic residues" evidence="8">
    <location>
        <begin position="406"/>
        <end position="416"/>
    </location>
</feature>
<feature type="transmembrane region" description="Helical" evidence="9">
    <location>
        <begin position="85"/>
        <end position="107"/>
    </location>
</feature>
<dbReference type="AlphaFoldDB" id="A0A2S5ITP3"/>
<feature type="transmembrane region" description="Helical" evidence="9">
    <location>
        <begin position="210"/>
        <end position="230"/>
    </location>
</feature>
<evidence type="ECO:0000256" key="3">
    <source>
        <dbReference type="ARBA" id="ARBA00022448"/>
    </source>
</evidence>
<keyword evidence="4" id="KW-1003">Cell membrane</keyword>
<comment type="caution">
    <text evidence="10">The sequence shown here is derived from an EMBL/GenBank/DDBJ whole genome shotgun (WGS) entry which is preliminary data.</text>
</comment>
<evidence type="ECO:0000313" key="10">
    <source>
        <dbReference type="EMBL" id="PPB47931.1"/>
    </source>
</evidence>
<dbReference type="Proteomes" id="UP000239297">
    <property type="component" value="Unassembled WGS sequence"/>
</dbReference>
<protein>
    <submittedName>
        <fullName evidence="10">AI-2E family transporter</fullName>
    </submittedName>
</protein>
<feature type="transmembrane region" description="Helical" evidence="9">
    <location>
        <begin position="29"/>
        <end position="47"/>
    </location>
</feature>
<evidence type="ECO:0000256" key="4">
    <source>
        <dbReference type="ARBA" id="ARBA00022475"/>
    </source>
</evidence>
<name>A0A2S5ITP3_9MICC</name>
<organism evidence="10 11">
    <name type="scientific">Arthrobacter pityocampae</name>
    <dbReference type="NCBI Taxonomy" id="547334"/>
    <lineage>
        <taxon>Bacteria</taxon>
        <taxon>Bacillati</taxon>
        <taxon>Actinomycetota</taxon>
        <taxon>Actinomycetes</taxon>
        <taxon>Micrococcales</taxon>
        <taxon>Micrococcaceae</taxon>
        <taxon>Arthrobacter</taxon>
    </lineage>
</organism>
<keyword evidence="11" id="KW-1185">Reference proteome</keyword>
<evidence type="ECO:0000256" key="7">
    <source>
        <dbReference type="ARBA" id="ARBA00023136"/>
    </source>
</evidence>
<keyword evidence="6 9" id="KW-1133">Transmembrane helix</keyword>
<comment type="similarity">
    <text evidence="2">Belongs to the autoinducer-2 exporter (AI-2E) (TC 2.A.86) family.</text>
</comment>
<feature type="transmembrane region" description="Helical" evidence="9">
    <location>
        <begin position="236"/>
        <end position="261"/>
    </location>
</feature>
<feature type="compositionally biased region" description="Acidic residues" evidence="8">
    <location>
        <begin position="417"/>
        <end position="426"/>
    </location>
</feature>
<dbReference type="GO" id="GO:0055085">
    <property type="term" value="P:transmembrane transport"/>
    <property type="evidence" value="ECO:0007669"/>
    <property type="project" value="TreeGrafter"/>
</dbReference>
<feature type="transmembrane region" description="Helical" evidence="9">
    <location>
        <begin position="160"/>
        <end position="185"/>
    </location>
</feature>
<dbReference type="GO" id="GO:0005886">
    <property type="term" value="C:plasma membrane"/>
    <property type="evidence" value="ECO:0007669"/>
    <property type="project" value="UniProtKB-SubCell"/>
</dbReference>
<sequence>MTRSNDVRAELPAAQGPWRDSLGNASIRAAQVLLLLVLGVVAVYALIQVRLVVIPMLLAIILAAAIGPFVNWLRRKGWGPSMATTAAFLLLLLLFGGLITGIVFAVVGQAGQLVSSATEGFDKLYAFAQNGPIPIDDAQIQQARDAAIDFATSSTAGAGAISGLSAAGNFFAGGLLMVVILFFFLKDGEKIWAFMLRAFKGKRLVKARRVGYSSMAVLGGYVRGTAIVALVDSVFIGLALLVLGVPLALPLAAIVFIGAFIPLVGATLAGVLAALIALVANGPFVALIVIIVVIVVNQLEGNFLQPVVMGRTLQVHALVILFALTAGTILAGIIGAILSVPVAAVIWAAIKAWNGEKDENITQEEIEEAEVQTALDETGHGLSSTPPEEQEAKKAAALESADDADERGSLQERTVEGLDDDTDDDLPTGPAGAAGTDGTVGRHGGSSPVAR</sequence>
<dbReference type="Pfam" id="PF01594">
    <property type="entry name" value="AI-2E_transport"/>
    <property type="match status" value="1"/>
</dbReference>
<gene>
    <name evidence="10" type="ORF">C4K88_15775</name>
</gene>
<evidence type="ECO:0000256" key="8">
    <source>
        <dbReference type="SAM" id="MobiDB-lite"/>
    </source>
</evidence>
<evidence type="ECO:0000256" key="6">
    <source>
        <dbReference type="ARBA" id="ARBA00022989"/>
    </source>
</evidence>
<keyword evidence="7 9" id="KW-0472">Membrane</keyword>
<evidence type="ECO:0000256" key="2">
    <source>
        <dbReference type="ARBA" id="ARBA00009773"/>
    </source>
</evidence>
<evidence type="ECO:0000256" key="1">
    <source>
        <dbReference type="ARBA" id="ARBA00004651"/>
    </source>
</evidence>
<feature type="compositionally biased region" description="Low complexity" evidence="8">
    <location>
        <begin position="427"/>
        <end position="439"/>
    </location>
</feature>
<dbReference type="InterPro" id="IPR002549">
    <property type="entry name" value="AI-2E-like"/>
</dbReference>
<evidence type="ECO:0000313" key="11">
    <source>
        <dbReference type="Proteomes" id="UP000239297"/>
    </source>
</evidence>
<dbReference type="PANTHER" id="PTHR21716">
    <property type="entry name" value="TRANSMEMBRANE PROTEIN"/>
    <property type="match status" value="1"/>
</dbReference>
<keyword evidence="5 9" id="KW-0812">Transmembrane</keyword>
<dbReference type="PANTHER" id="PTHR21716:SF53">
    <property type="entry name" value="PERMEASE PERM-RELATED"/>
    <property type="match status" value="1"/>
</dbReference>
<feature type="region of interest" description="Disordered" evidence="8">
    <location>
        <begin position="378"/>
        <end position="451"/>
    </location>
</feature>
<accession>A0A2S5ITP3</accession>
<evidence type="ECO:0000256" key="9">
    <source>
        <dbReference type="SAM" id="Phobius"/>
    </source>
</evidence>
<reference evidence="10 11" key="1">
    <citation type="journal article" date="2014" name="Int. J. Syst. Evol. Microbiol.">
        <title>Arthrobacter pityocampae sp. nov., isolated from Thaumetopoea pityocampa (Lep., Thaumetopoeidae).</title>
        <authorList>
            <person name="Ince I.A."/>
            <person name="Demirbag Z."/>
            <person name="Kati H."/>
        </authorList>
    </citation>
    <scope>NUCLEOTIDE SEQUENCE [LARGE SCALE GENOMIC DNA]</scope>
    <source>
        <strain evidence="10 11">Tp2</strain>
    </source>
</reference>
<feature type="transmembrane region" description="Helical" evidence="9">
    <location>
        <begin position="317"/>
        <end position="350"/>
    </location>
</feature>
<dbReference type="OrthoDB" id="9784366at2"/>
<keyword evidence="3" id="KW-0813">Transport</keyword>
<comment type="subcellular location">
    <subcellularLocation>
        <location evidence="1">Cell membrane</location>
        <topology evidence="1">Multi-pass membrane protein</topology>
    </subcellularLocation>
</comment>
<feature type="transmembrane region" description="Helical" evidence="9">
    <location>
        <begin position="268"/>
        <end position="297"/>
    </location>
</feature>
<evidence type="ECO:0000256" key="5">
    <source>
        <dbReference type="ARBA" id="ARBA00022692"/>
    </source>
</evidence>